<dbReference type="PANTHER" id="PTHR35936:SF17">
    <property type="entry name" value="ARGININE-BINDING EXTRACELLULAR PROTEIN ARTP"/>
    <property type="match status" value="1"/>
</dbReference>
<dbReference type="AlphaFoldDB" id="A0A7W9WN71"/>
<gene>
    <name evidence="4" type="ORF">HNR28_001489</name>
</gene>
<feature type="domain" description="Solute-binding protein family 3/N-terminal" evidence="3">
    <location>
        <begin position="53"/>
        <end position="281"/>
    </location>
</feature>
<name>A0A7W9WN71_CASDE</name>
<dbReference type="PANTHER" id="PTHR35936">
    <property type="entry name" value="MEMBRANE-BOUND LYTIC MUREIN TRANSGLYCOSYLASE F"/>
    <property type="match status" value="1"/>
</dbReference>
<comment type="caution">
    <text evidence="4">The sequence shown here is derived from an EMBL/GenBank/DDBJ whole genome shotgun (WGS) entry which is preliminary data.</text>
</comment>
<evidence type="ECO:0000313" key="4">
    <source>
        <dbReference type="EMBL" id="MBB6083451.1"/>
    </source>
</evidence>
<keyword evidence="1 2" id="KW-0732">Signal</keyword>
<dbReference type="EMBL" id="JACHIB010000007">
    <property type="protein sequence ID" value="MBB6083451.1"/>
    <property type="molecule type" value="Genomic_DNA"/>
</dbReference>
<feature type="signal peptide" evidence="2">
    <location>
        <begin position="1"/>
        <end position="33"/>
    </location>
</feature>
<evidence type="ECO:0000313" key="5">
    <source>
        <dbReference type="Proteomes" id="UP000541136"/>
    </source>
</evidence>
<dbReference type="Pfam" id="PF00497">
    <property type="entry name" value="SBP_bac_3"/>
    <property type="match status" value="1"/>
</dbReference>
<proteinExistence type="predicted"/>
<sequence length="284" mass="30760">MTRVSVHKIWSTARRYSLAACVGLAMSPMAVHAADVPVPADSPRIQAIQKAGVLRVGVLSNPPWLVENTRGGDEVWSGPAWLLSKEYARLLGVKLQPVLVSHETKVPVLASNQVDMTISPLSVTPARQKVVDFVTYSKTSLCVFGRADNPKVANAKSVDDFDKPEVTVAYLTGGGEEAWVKTRFPHANLRGVTSGVAAPVEEIMARRADVTPINRIPWIALNKKVKGLKALPEGNNCQDSTEMASDIGLAIDKNQPEFLAWLTAVKDRMQAQLAAEEAASIEKM</sequence>
<accession>A0A7W9WN71</accession>
<dbReference type="RefSeq" id="WP_409360330.1">
    <property type="nucleotide sequence ID" value="NZ_JACHIB010000007.1"/>
</dbReference>
<feature type="chain" id="PRO_5030899906" evidence="2">
    <location>
        <begin position="34"/>
        <end position="284"/>
    </location>
</feature>
<dbReference type="Proteomes" id="UP000541136">
    <property type="component" value="Unassembled WGS sequence"/>
</dbReference>
<dbReference type="SUPFAM" id="SSF53850">
    <property type="entry name" value="Periplasmic binding protein-like II"/>
    <property type="match status" value="1"/>
</dbReference>
<evidence type="ECO:0000256" key="1">
    <source>
        <dbReference type="ARBA" id="ARBA00022729"/>
    </source>
</evidence>
<organism evidence="4 5">
    <name type="scientific">Castellaniella defragrans</name>
    <name type="common">Alcaligenes defragrans</name>
    <dbReference type="NCBI Taxonomy" id="75697"/>
    <lineage>
        <taxon>Bacteria</taxon>
        <taxon>Pseudomonadati</taxon>
        <taxon>Pseudomonadota</taxon>
        <taxon>Betaproteobacteria</taxon>
        <taxon>Burkholderiales</taxon>
        <taxon>Alcaligenaceae</taxon>
        <taxon>Castellaniella</taxon>
    </lineage>
</organism>
<dbReference type="Gene3D" id="3.40.190.10">
    <property type="entry name" value="Periplasmic binding protein-like II"/>
    <property type="match status" value="2"/>
</dbReference>
<dbReference type="SMART" id="SM00062">
    <property type="entry name" value="PBPb"/>
    <property type="match status" value="1"/>
</dbReference>
<evidence type="ECO:0000259" key="3">
    <source>
        <dbReference type="SMART" id="SM00062"/>
    </source>
</evidence>
<protein>
    <submittedName>
        <fullName evidence="4">Polar amino acid transport system substrate-binding protein</fullName>
    </submittedName>
</protein>
<reference evidence="4 5" key="1">
    <citation type="submission" date="2020-08" db="EMBL/GenBank/DDBJ databases">
        <title>Genomic Encyclopedia of Type Strains, Phase IV (KMG-IV): sequencing the most valuable type-strain genomes for metagenomic binning, comparative biology and taxonomic classification.</title>
        <authorList>
            <person name="Goeker M."/>
        </authorList>
    </citation>
    <scope>NUCLEOTIDE SEQUENCE [LARGE SCALE GENOMIC DNA]</scope>
    <source>
        <strain evidence="4 5">DSM 12141</strain>
    </source>
</reference>
<dbReference type="InterPro" id="IPR001638">
    <property type="entry name" value="Solute-binding_3/MltF_N"/>
</dbReference>
<evidence type="ECO:0000256" key="2">
    <source>
        <dbReference type="SAM" id="SignalP"/>
    </source>
</evidence>